<keyword evidence="2" id="KW-0217">Developmental protein</keyword>
<evidence type="ECO:0000256" key="6">
    <source>
        <dbReference type="PROSITE-ProRule" id="PRU00108"/>
    </source>
</evidence>
<evidence type="ECO:0000256" key="2">
    <source>
        <dbReference type="ARBA" id="ARBA00022473"/>
    </source>
</evidence>
<dbReference type="PANTHER" id="PTHR45771:SF6">
    <property type="entry name" value="HOMEOTIC PROTEIN SEX COMBS REDUCED"/>
    <property type="match status" value="1"/>
</dbReference>
<dbReference type="InterPro" id="IPR000047">
    <property type="entry name" value="HTH_motif"/>
</dbReference>
<accession>A0A813MAM0</accession>
<comment type="caution">
    <text evidence="10">The sequence shown here is derived from an EMBL/GenBank/DDBJ whole genome shotgun (WGS) entry which is preliminary data.</text>
</comment>
<keyword evidence="4 6" id="KW-0371">Homeobox</keyword>
<feature type="compositionally biased region" description="Polar residues" evidence="8">
    <location>
        <begin position="7"/>
        <end position="16"/>
    </location>
</feature>
<evidence type="ECO:0000259" key="9">
    <source>
        <dbReference type="PROSITE" id="PS50071"/>
    </source>
</evidence>
<keyword evidence="5 6" id="KW-0539">Nucleus</keyword>
<evidence type="ECO:0000256" key="5">
    <source>
        <dbReference type="ARBA" id="ARBA00023242"/>
    </source>
</evidence>
<dbReference type="Gene3D" id="1.10.10.60">
    <property type="entry name" value="Homeodomain-like"/>
    <property type="match status" value="1"/>
</dbReference>
<reference evidence="10" key="1">
    <citation type="submission" date="2021-02" db="EMBL/GenBank/DDBJ databases">
        <authorList>
            <person name="Nowell W R."/>
        </authorList>
    </citation>
    <scope>NUCLEOTIDE SEQUENCE</scope>
</reference>
<dbReference type="Proteomes" id="UP000663868">
    <property type="component" value="Unassembled WGS sequence"/>
</dbReference>
<dbReference type="InterPro" id="IPR050609">
    <property type="entry name" value="Antp_homeobox_Deformed_sf"/>
</dbReference>
<dbReference type="SMART" id="SM00389">
    <property type="entry name" value="HOX"/>
    <property type="match status" value="1"/>
</dbReference>
<comment type="subcellular location">
    <subcellularLocation>
        <location evidence="1 6 7">Nucleus</location>
    </subcellularLocation>
</comment>
<dbReference type="InterPro" id="IPR001356">
    <property type="entry name" value="HD"/>
</dbReference>
<dbReference type="SUPFAM" id="SSF46689">
    <property type="entry name" value="Homeodomain-like"/>
    <property type="match status" value="1"/>
</dbReference>
<evidence type="ECO:0000256" key="3">
    <source>
        <dbReference type="ARBA" id="ARBA00023125"/>
    </source>
</evidence>
<dbReference type="PANTHER" id="PTHR45771">
    <property type="entry name" value="HOMEOTIC PROTEIN DEFORMED"/>
    <property type="match status" value="1"/>
</dbReference>
<dbReference type="PRINTS" id="PR00031">
    <property type="entry name" value="HTHREPRESSR"/>
</dbReference>
<name>A0A813MAM0_9BILA</name>
<organism evidence="10 12">
    <name type="scientific">Adineta steineri</name>
    <dbReference type="NCBI Taxonomy" id="433720"/>
    <lineage>
        <taxon>Eukaryota</taxon>
        <taxon>Metazoa</taxon>
        <taxon>Spiralia</taxon>
        <taxon>Gnathifera</taxon>
        <taxon>Rotifera</taxon>
        <taxon>Eurotatoria</taxon>
        <taxon>Bdelloidea</taxon>
        <taxon>Adinetida</taxon>
        <taxon>Adinetidae</taxon>
        <taxon>Adineta</taxon>
    </lineage>
</organism>
<dbReference type="GO" id="GO:0005654">
    <property type="term" value="C:nucleoplasm"/>
    <property type="evidence" value="ECO:0007669"/>
    <property type="project" value="TreeGrafter"/>
</dbReference>
<sequence length="96" mass="11573">MAIATSHHGQNQSINESNRKHQRIERQFTSDQIAALEIDFFYTKYMTRRGRIQLARRLGLNERQVKIWFFSRRKKWQNESRISNHPHGYLNVNTTN</sequence>
<evidence type="ECO:0000256" key="8">
    <source>
        <dbReference type="SAM" id="MobiDB-lite"/>
    </source>
</evidence>
<dbReference type="Proteomes" id="UP000663860">
    <property type="component" value="Unassembled WGS sequence"/>
</dbReference>
<dbReference type="AlphaFoldDB" id="A0A813MAM0"/>
<dbReference type="PRINTS" id="PR00024">
    <property type="entry name" value="HOMEOBOX"/>
</dbReference>
<dbReference type="GO" id="GO:0045944">
    <property type="term" value="P:positive regulation of transcription by RNA polymerase II"/>
    <property type="evidence" value="ECO:0007669"/>
    <property type="project" value="TreeGrafter"/>
</dbReference>
<feature type="DNA-binding region" description="Homeobox" evidence="6">
    <location>
        <begin position="21"/>
        <end position="80"/>
    </location>
</feature>
<feature type="region of interest" description="Disordered" evidence="8">
    <location>
        <begin position="1"/>
        <end position="26"/>
    </location>
</feature>
<dbReference type="InterPro" id="IPR009057">
    <property type="entry name" value="Homeodomain-like_sf"/>
</dbReference>
<feature type="domain" description="Homeobox" evidence="9">
    <location>
        <begin position="19"/>
        <end position="79"/>
    </location>
</feature>
<keyword evidence="3 6" id="KW-0238">DNA-binding</keyword>
<dbReference type="EMBL" id="CAJOBB010002869">
    <property type="protein sequence ID" value="CAF4004747.1"/>
    <property type="molecule type" value="Genomic_DNA"/>
</dbReference>
<dbReference type="CDD" id="cd00086">
    <property type="entry name" value="homeodomain"/>
    <property type="match status" value="1"/>
</dbReference>
<proteinExistence type="predicted"/>
<evidence type="ECO:0000256" key="7">
    <source>
        <dbReference type="RuleBase" id="RU000682"/>
    </source>
</evidence>
<dbReference type="GO" id="GO:0009952">
    <property type="term" value="P:anterior/posterior pattern specification"/>
    <property type="evidence" value="ECO:0007669"/>
    <property type="project" value="TreeGrafter"/>
</dbReference>
<dbReference type="Pfam" id="PF00046">
    <property type="entry name" value="Homeodomain"/>
    <property type="match status" value="1"/>
</dbReference>
<dbReference type="GO" id="GO:0000978">
    <property type="term" value="F:RNA polymerase II cis-regulatory region sequence-specific DNA binding"/>
    <property type="evidence" value="ECO:0007669"/>
    <property type="project" value="TreeGrafter"/>
</dbReference>
<evidence type="ECO:0000313" key="11">
    <source>
        <dbReference type="EMBL" id="CAF4004747.1"/>
    </source>
</evidence>
<gene>
    <name evidence="10" type="ORF">IZO911_LOCUS335</name>
    <name evidence="11" type="ORF">KXQ929_LOCUS28695</name>
</gene>
<evidence type="ECO:0000313" key="10">
    <source>
        <dbReference type="EMBL" id="CAF0713181.1"/>
    </source>
</evidence>
<dbReference type="PROSITE" id="PS50071">
    <property type="entry name" value="HOMEOBOX_2"/>
    <property type="match status" value="1"/>
</dbReference>
<protein>
    <recommendedName>
        <fullName evidence="9">Homeobox domain-containing protein</fullName>
    </recommendedName>
</protein>
<dbReference type="GO" id="GO:0000981">
    <property type="term" value="F:DNA-binding transcription factor activity, RNA polymerase II-specific"/>
    <property type="evidence" value="ECO:0007669"/>
    <property type="project" value="TreeGrafter"/>
</dbReference>
<evidence type="ECO:0000256" key="1">
    <source>
        <dbReference type="ARBA" id="ARBA00004123"/>
    </source>
</evidence>
<evidence type="ECO:0000313" key="12">
    <source>
        <dbReference type="Proteomes" id="UP000663860"/>
    </source>
</evidence>
<dbReference type="EMBL" id="CAJNOE010000002">
    <property type="protein sequence ID" value="CAF0713181.1"/>
    <property type="molecule type" value="Genomic_DNA"/>
</dbReference>
<evidence type="ECO:0000256" key="4">
    <source>
        <dbReference type="ARBA" id="ARBA00023155"/>
    </source>
</evidence>
<dbReference type="InterPro" id="IPR020479">
    <property type="entry name" value="HD_metazoa"/>
</dbReference>